<keyword evidence="3" id="KW-1185">Reference proteome</keyword>
<dbReference type="InterPro" id="IPR006597">
    <property type="entry name" value="Sel1-like"/>
</dbReference>
<dbReference type="GO" id="GO:0036503">
    <property type="term" value="P:ERAD pathway"/>
    <property type="evidence" value="ECO:0007669"/>
    <property type="project" value="TreeGrafter"/>
</dbReference>
<dbReference type="PANTHER" id="PTHR11102:SF161">
    <property type="match status" value="1"/>
</dbReference>
<dbReference type="GO" id="GO:0005789">
    <property type="term" value="C:endoplasmic reticulum membrane"/>
    <property type="evidence" value="ECO:0007669"/>
    <property type="project" value="TreeGrafter"/>
</dbReference>
<accession>A0A2G5B862</accession>
<dbReference type="EMBL" id="KZ303509">
    <property type="protein sequence ID" value="PIA15189.1"/>
    <property type="molecule type" value="Genomic_DNA"/>
</dbReference>
<dbReference type="Proteomes" id="UP000242474">
    <property type="component" value="Unassembled WGS sequence"/>
</dbReference>
<organism evidence="2 3">
    <name type="scientific">Coemansia reversa (strain ATCC 12441 / NRRL 1564)</name>
    <dbReference type="NCBI Taxonomy" id="763665"/>
    <lineage>
        <taxon>Eukaryota</taxon>
        <taxon>Fungi</taxon>
        <taxon>Fungi incertae sedis</taxon>
        <taxon>Zoopagomycota</taxon>
        <taxon>Kickxellomycotina</taxon>
        <taxon>Kickxellomycetes</taxon>
        <taxon>Kickxellales</taxon>
        <taxon>Kickxellaceae</taxon>
        <taxon>Coemansia</taxon>
    </lineage>
</organism>
<gene>
    <name evidence="2" type="ORF">COEREDRAFT_45242</name>
</gene>
<dbReference type="SMART" id="SM00671">
    <property type="entry name" value="SEL1"/>
    <property type="match status" value="4"/>
</dbReference>
<dbReference type="Gene3D" id="1.25.40.10">
    <property type="entry name" value="Tetratricopeptide repeat domain"/>
    <property type="match status" value="1"/>
</dbReference>
<dbReference type="SUPFAM" id="SSF81901">
    <property type="entry name" value="HCP-like"/>
    <property type="match status" value="1"/>
</dbReference>
<evidence type="ECO:0000256" key="1">
    <source>
        <dbReference type="ARBA" id="ARBA00038101"/>
    </source>
</evidence>
<comment type="similarity">
    <text evidence="1">Belongs to the sel-1 family.</text>
</comment>
<dbReference type="Pfam" id="PF08238">
    <property type="entry name" value="Sel1"/>
    <property type="match status" value="4"/>
</dbReference>
<reference evidence="2 3" key="1">
    <citation type="journal article" date="2015" name="Genome Biol. Evol.">
        <title>Phylogenomic analyses indicate that early fungi evolved digesting cell walls of algal ancestors of land plants.</title>
        <authorList>
            <person name="Chang Y."/>
            <person name="Wang S."/>
            <person name="Sekimoto S."/>
            <person name="Aerts A.L."/>
            <person name="Choi C."/>
            <person name="Clum A."/>
            <person name="LaButti K.M."/>
            <person name="Lindquist E.A."/>
            <person name="Yee Ngan C."/>
            <person name="Ohm R.A."/>
            <person name="Salamov A.A."/>
            <person name="Grigoriev I.V."/>
            <person name="Spatafora J.W."/>
            <person name="Berbee M.L."/>
        </authorList>
    </citation>
    <scope>NUCLEOTIDE SEQUENCE [LARGE SCALE GENOMIC DNA]</scope>
    <source>
        <strain evidence="2 3">NRRL 1564</strain>
    </source>
</reference>
<dbReference type="OrthoDB" id="2425131at2759"/>
<dbReference type="AlphaFoldDB" id="A0A2G5B862"/>
<name>A0A2G5B862_COERN</name>
<sequence length="176" mass="19347">MPAAAFKLADAYRKGSLAEGDIAAAIKWYTHAGKSGVVEAYFALGNMYSRGEGTSDGNPDYKAAFDMFEIAATRGNVESQYNMGHYYLEGKGVEKDPHLAAEYWGMAAAKRFPIALLNLGKLYAEGKELPQNIRRGKDLLNVAIECSGPDGFIKSQAQSLLDRIEKQQRDTWCVIL</sequence>
<dbReference type="PANTHER" id="PTHR11102">
    <property type="entry name" value="SEL-1-LIKE PROTEIN"/>
    <property type="match status" value="1"/>
</dbReference>
<dbReference type="InterPro" id="IPR050767">
    <property type="entry name" value="Sel1_AlgK"/>
</dbReference>
<protein>
    <submittedName>
        <fullName evidence="2">HCP-like protein</fullName>
    </submittedName>
</protein>
<evidence type="ECO:0000313" key="2">
    <source>
        <dbReference type="EMBL" id="PIA15189.1"/>
    </source>
</evidence>
<dbReference type="InterPro" id="IPR011990">
    <property type="entry name" value="TPR-like_helical_dom_sf"/>
</dbReference>
<dbReference type="STRING" id="763665.A0A2G5B862"/>
<evidence type="ECO:0000313" key="3">
    <source>
        <dbReference type="Proteomes" id="UP000242474"/>
    </source>
</evidence>
<proteinExistence type="inferred from homology"/>